<feature type="compositionally biased region" description="Basic and acidic residues" evidence="1">
    <location>
        <begin position="87"/>
        <end position="111"/>
    </location>
</feature>
<feature type="region of interest" description="Disordered" evidence="1">
    <location>
        <begin position="85"/>
        <end position="176"/>
    </location>
</feature>
<keyword evidence="3" id="KW-1185">Reference proteome</keyword>
<dbReference type="EMBL" id="JXTC01000038">
    <property type="protein sequence ID" value="PON96466.1"/>
    <property type="molecule type" value="Genomic_DNA"/>
</dbReference>
<dbReference type="OrthoDB" id="10431161at2759"/>
<feature type="compositionally biased region" description="Polar residues" evidence="1">
    <location>
        <begin position="9"/>
        <end position="25"/>
    </location>
</feature>
<accession>A0A2P5FFD3</accession>
<gene>
    <name evidence="2" type="ORF">TorRG33x02_077390</name>
</gene>
<feature type="compositionally biased region" description="Basic and acidic residues" evidence="1">
    <location>
        <begin position="123"/>
        <end position="134"/>
    </location>
</feature>
<dbReference type="InParanoid" id="A0A2P5FFD3"/>
<sequence length="176" mass="19272">MTSPKKDVSSSSRFPTKYTGQSTECQGKQDELAMLKDEVATLRSMVVYFPDHITHLIEMESEKMRKSIMDGMQKMVESLISKGAFGSKKEESEQNLNKSEKCVATSDEKNVKYSTGTSKGKRHADESSSRRSKLEQVSLTKQGNLAQGGRPGQGGKPAKEGSEAQECNEGQEGSPV</sequence>
<evidence type="ECO:0000313" key="3">
    <source>
        <dbReference type="Proteomes" id="UP000237000"/>
    </source>
</evidence>
<name>A0A2P5FFD3_TREOI</name>
<dbReference type="Proteomes" id="UP000237000">
    <property type="component" value="Unassembled WGS sequence"/>
</dbReference>
<organism evidence="2 3">
    <name type="scientific">Trema orientale</name>
    <name type="common">Charcoal tree</name>
    <name type="synonym">Celtis orientalis</name>
    <dbReference type="NCBI Taxonomy" id="63057"/>
    <lineage>
        <taxon>Eukaryota</taxon>
        <taxon>Viridiplantae</taxon>
        <taxon>Streptophyta</taxon>
        <taxon>Embryophyta</taxon>
        <taxon>Tracheophyta</taxon>
        <taxon>Spermatophyta</taxon>
        <taxon>Magnoliopsida</taxon>
        <taxon>eudicotyledons</taxon>
        <taxon>Gunneridae</taxon>
        <taxon>Pentapetalae</taxon>
        <taxon>rosids</taxon>
        <taxon>fabids</taxon>
        <taxon>Rosales</taxon>
        <taxon>Cannabaceae</taxon>
        <taxon>Trema</taxon>
    </lineage>
</organism>
<feature type="region of interest" description="Disordered" evidence="1">
    <location>
        <begin position="1"/>
        <end position="25"/>
    </location>
</feature>
<evidence type="ECO:0000313" key="2">
    <source>
        <dbReference type="EMBL" id="PON96466.1"/>
    </source>
</evidence>
<feature type="compositionally biased region" description="Polar residues" evidence="1">
    <location>
        <begin position="135"/>
        <end position="145"/>
    </location>
</feature>
<evidence type="ECO:0000256" key="1">
    <source>
        <dbReference type="SAM" id="MobiDB-lite"/>
    </source>
</evidence>
<comment type="caution">
    <text evidence="2">The sequence shown here is derived from an EMBL/GenBank/DDBJ whole genome shotgun (WGS) entry which is preliminary data.</text>
</comment>
<reference evidence="3" key="1">
    <citation type="submission" date="2016-06" db="EMBL/GenBank/DDBJ databases">
        <title>Parallel loss of symbiosis genes in relatives of nitrogen-fixing non-legume Parasponia.</title>
        <authorList>
            <person name="Van Velzen R."/>
            <person name="Holmer R."/>
            <person name="Bu F."/>
            <person name="Rutten L."/>
            <person name="Van Zeijl A."/>
            <person name="Liu W."/>
            <person name="Santuari L."/>
            <person name="Cao Q."/>
            <person name="Sharma T."/>
            <person name="Shen D."/>
            <person name="Roswanjaya Y."/>
            <person name="Wardhani T."/>
            <person name="Kalhor M.S."/>
            <person name="Jansen J."/>
            <person name="Van den Hoogen J."/>
            <person name="Gungor B."/>
            <person name="Hartog M."/>
            <person name="Hontelez J."/>
            <person name="Verver J."/>
            <person name="Yang W.-C."/>
            <person name="Schijlen E."/>
            <person name="Repin R."/>
            <person name="Schilthuizen M."/>
            <person name="Schranz E."/>
            <person name="Heidstra R."/>
            <person name="Miyata K."/>
            <person name="Fedorova E."/>
            <person name="Kohlen W."/>
            <person name="Bisseling T."/>
            <person name="Smit S."/>
            <person name="Geurts R."/>
        </authorList>
    </citation>
    <scope>NUCLEOTIDE SEQUENCE [LARGE SCALE GENOMIC DNA]</scope>
    <source>
        <strain evidence="3">cv. RG33-2</strain>
    </source>
</reference>
<dbReference type="AlphaFoldDB" id="A0A2P5FFD3"/>
<protein>
    <submittedName>
        <fullName evidence="2">Uncharacterized protein</fullName>
    </submittedName>
</protein>
<proteinExistence type="predicted"/>